<evidence type="ECO:0000313" key="1">
    <source>
        <dbReference type="EMBL" id="OZM73694.1"/>
    </source>
</evidence>
<dbReference type="OrthoDB" id="3690688at2"/>
<sequence length="315" mass="34905">MAQRVNDEPGQGEPALTGDFHEVLRLAIARRGLSLARIRAHLEHRGVHIGLSTLSYWQRGIRHPEVPKAVPAVRALESVLDLPEDSLVVLIGQRGERTRDNRVAPSFTYLHPDQTGPAAERLLTELGDPGTMAGNADLEIMFVHDTCTFDAQQREEKLVTRLVTRARKNGPDRYVMVYNGDDGCRIEDVTFNTGEGCRTGRIRRRAGEQTLAVELLFDRKLAEGDVHVFSYEVFDSSGGVSPGYHRIFRYGCSTFLLQLQFDALALPARCTRQFRPHGGAQPSESEDLPCDVRGVTSAFFHDSAPGLAGVAVEWT</sequence>
<accession>A0A263D5B4</accession>
<organism evidence="1 2">
    <name type="scientific">Amycolatopsis antarctica</name>
    <dbReference type="NCBI Taxonomy" id="1854586"/>
    <lineage>
        <taxon>Bacteria</taxon>
        <taxon>Bacillati</taxon>
        <taxon>Actinomycetota</taxon>
        <taxon>Actinomycetes</taxon>
        <taxon>Pseudonocardiales</taxon>
        <taxon>Pseudonocardiaceae</taxon>
        <taxon>Amycolatopsis</taxon>
    </lineage>
</organism>
<dbReference type="AlphaFoldDB" id="A0A263D5B4"/>
<keyword evidence="2" id="KW-1185">Reference proteome</keyword>
<comment type="caution">
    <text evidence="1">The sequence shown here is derived from an EMBL/GenBank/DDBJ whole genome shotgun (WGS) entry which is preliminary data.</text>
</comment>
<dbReference type="Proteomes" id="UP000242444">
    <property type="component" value="Unassembled WGS sequence"/>
</dbReference>
<protein>
    <submittedName>
        <fullName evidence="1">Uncharacterized protein</fullName>
    </submittedName>
</protein>
<name>A0A263D5B4_9PSEU</name>
<dbReference type="RefSeq" id="WP_094862211.1">
    <property type="nucleotide sequence ID" value="NZ_NKYE01000004.1"/>
</dbReference>
<dbReference type="EMBL" id="NKYE01000004">
    <property type="protein sequence ID" value="OZM73694.1"/>
    <property type="molecule type" value="Genomic_DNA"/>
</dbReference>
<reference evidence="1 2" key="1">
    <citation type="submission" date="2017-07" db="EMBL/GenBank/DDBJ databases">
        <title>Amycolatopsis antarcticus sp. nov., isolated from the surface of an Antarcticus brown macroalga.</title>
        <authorList>
            <person name="Wang J."/>
            <person name="Leiva S."/>
            <person name="Huang J."/>
            <person name="Huang Y."/>
        </authorList>
    </citation>
    <scope>NUCLEOTIDE SEQUENCE [LARGE SCALE GENOMIC DNA]</scope>
    <source>
        <strain evidence="1 2">AU-G6</strain>
    </source>
</reference>
<evidence type="ECO:0000313" key="2">
    <source>
        <dbReference type="Proteomes" id="UP000242444"/>
    </source>
</evidence>
<gene>
    <name evidence="1" type="ORF">CFN78_09250</name>
</gene>
<dbReference type="InParanoid" id="A0A263D5B4"/>
<proteinExistence type="predicted"/>